<evidence type="ECO:0000313" key="6">
    <source>
        <dbReference type="EMBL" id="WCR04779.1"/>
    </source>
</evidence>
<name>A0AA46A7B4_9RHOB</name>
<dbReference type="EMBL" id="FTOU01000019">
    <property type="protein sequence ID" value="SIT11206.1"/>
    <property type="molecule type" value="Genomic_DNA"/>
</dbReference>
<feature type="domain" description="VOC" evidence="4">
    <location>
        <begin position="19"/>
        <end position="147"/>
    </location>
</feature>
<evidence type="ECO:0000256" key="3">
    <source>
        <dbReference type="ARBA" id="ARBA00023251"/>
    </source>
</evidence>
<dbReference type="EMBL" id="CP067140">
    <property type="protein sequence ID" value="WCR04779.1"/>
    <property type="molecule type" value="Genomic_DNA"/>
</dbReference>
<evidence type="ECO:0000256" key="1">
    <source>
        <dbReference type="ARBA" id="ARBA00011051"/>
    </source>
</evidence>
<dbReference type="GO" id="GO:0046677">
    <property type="term" value="P:response to antibiotic"/>
    <property type="evidence" value="ECO:0007669"/>
    <property type="project" value="UniProtKB-KW"/>
</dbReference>
<evidence type="ECO:0000313" key="5">
    <source>
        <dbReference type="EMBL" id="SIT11206.1"/>
    </source>
</evidence>
<evidence type="ECO:0000313" key="7">
    <source>
        <dbReference type="Proteomes" id="UP000186216"/>
    </source>
</evidence>
<evidence type="ECO:0000256" key="2">
    <source>
        <dbReference type="ARBA" id="ARBA00021572"/>
    </source>
</evidence>
<accession>A0AA46A7B4</accession>
<dbReference type="RefSeq" id="WP_076528139.1">
    <property type="nucleotide sequence ID" value="NZ_CP067140.1"/>
</dbReference>
<organism evidence="5 7">
    <name type="scientific">Paracoccus saliphilus</name>
    <dbReference type="NCBI Taxonomy" id="405559"/>
    <lineage>
        <taxon>Bacteria</taxon>
        <taxon>Pseudomonadati</taxon>
        <taxon>Pseudomonadota</taxon>
        <taxon>Alphaproteobacteria</taxon>
        <taxon>Rhodobacterales</taxon>
        <taxon>Paracoccaceae</taxon>
        <taxon>Paracoccus</taxon>
    </lineage>
</organism>
<keyword evidence="3" id="KW-0046">Antibiotic resistance</keyword>
<dbReference type="AlphaFoldDB" id="A0AA46A7B4"/>
<keyword evidence="8" id="KW-1185">Reference proteome</keyword>
<dbReference type="SUPFAM" id="SSF54593">
    <property type="entry name" value="Glyoxalase/Bleomycin resistance protein/Dihydroxybiphenyl dioxygenase"/>
    <property type="match status" value="1"/>
</dbReference>
<evidence type="ECO:0000313" key="8">
    <source>
        <dbReference type="Proteomes" id="UP001215549"/>
    </source>
</evidence>
<protein>
    <recommendedName>
        <fullName evidence="2">Bleomycin resistance protein</fullName>
    </recommendedName>
</protein>
<dbReference type="Gene3D" id="3.10.180.10">
    <property type="entry name" value="2,3-Dihydroxybiphenyl 1,2-Dioxygenase, domain 1"/>
    <property type="match status" value="1"/>
</dbReference>
<evidence type="ECO:0000259" key="4">
    <source>
        <dbReference type="PROSITE" id="PS51819"/>
    </source>
</evidence>
<dbReference type="CDD" id="cd08349">
    <property type="entry name" value="BLMA_like"/>
    <property type="match status" value="1"/>
</dbReference>
<comment type="similarity">
    <text evidence="1">Belongs to the bleomycin resistance protein family.</text>
</comment>
<dbReference type="Proteomes" id="UP001215549">
    <property type="component" value="Chromosome"/>
</dbReference>
<sequence length="148" mass="16365">MDQAERNNAASNGGRPEGGFAAMVPELDVTDLGESLRFWCDLLGFSVAYSRPDAGFAYLQRGPLQIMLCRFNGDWATGPLEPPLGRGVNFQMSVDAVEPIAGTLEKAGWALFRPVEEKRYRVGDSWSVTREFLVQDLDGYLLRFQASA</sequence>
<dbReference type="InterPro" id="IPR037523">
    <property type="entry name" value="VOC_core"/>
</dbReference>
<dbReference type="Pfam" id="PF00903">
    <property type="entry name" value="Glyoxalase"/>
    <property type="match status" value="1"/>
</dbReference>
<reference evidence="6 8" key="2">
    <citation type="submission" date="2021-01" db="EMBL/GenBank/DDBJ databases">
        <title>Biogeographic distribution of Paracoccus.</title>
        <authorList>
            <person name="Hollensteiner J."/>
            <person name="Leineberger J."/>
            <person name="Brinkhoff T."/>
            <person name="Daniel R."/>
        </authorList>
    </citation>
    <scope>NUCLEOTIDE SEQUENCE [LARGE SCALE GENOMIC DNA]</scope>
    <source>
        <strain evidence="6 8">DSM 18447</strain>
    </source>
</reference>
<dbReference type="InterPro" id="IPR000335">
    <property type="entry name" value="Bleomycin-R"/>
</dbReference>
<gene>
    <name evidence="6" type="ORF">JHX88_08725</name>
    <name evidence="5" type="ORF">SAMN05421772_11947</name>
</gene>
<dbReference type="InterPro" id="IPR004360">
    <property type="entry name" value="Glyas_Fos-R_dOase_dom"/>
</dbReference>
<reference evidence="5 7" key="1">
    <citation type="submission" date="2017-01" db="EMBL/GenBank/DDBJ databases">
        <authorList>
            <person name="Varghese N."/>
            <person name="Submissions S."/>
        </authorList>
    </citation>
    <scope>NUCLEOTIDE SEQUENCE [LARGE SCALE GENOMIC DNA]</scope>
    <source>
        <strain evidence="5 7">DSM 18447</strain>
    </source>
</reference>
<dbReference type="PROSITE" id="PS51819">
    <property type="entry name" value="VOC"/>
    <property type="match status" value="1"/>
</dbReference>
<proteinExistence type="inferred from homology"/>
<dbReference type="Proteomes" id="UP000186216">
    <property type="component" value="Unassembled WGS sequence"/>
</dbReference>
<dbReference type="InterPro" id="IPR029068">
    <property type="entry name" value="Glyas_Bleomycin-R_OHBP_Dase"/>
</dbReference>